<protein>
    <recommendedName>
        <fullName evidence="5">Aspartic peptidase DDI1-type domain-containing protein</fullName>
    </recommendedName>
</protein>
<sequence length="547" mass="61812">MITSPVENYGPHSPRGEMEGRPNKRPLHEYQDRYERPRYQPKRRNQHAPLRYEDIDSPDSSQNRSMWISVGEGKSRDVAYVSRPRPADGNGVPTFKVPNTKAGQWYRSRGPKLPPVPLSKTQTRRAQRQYATTCKAELDWADKRQAQLDRLVELREKLQLEELELAKADAVASLEAAAAEEMKIRREWVNGRVVVTAPEEPISELEAHLTGAFEANNSKVEVSEPTKRRGDKPLKVQKARAAPPKAKPLIAKALAMTKLAQPTKVESKEEKDQNMVQEAGDVPHKIVSEPRAEEDQFMVDVETNVVEEEAEHTAEEKAKEPLENPEGSTAEDEEIYGEDEEYADDEYLEDLSEEAMEHLEKERNEEMAKFENELKVGKVKVKFGDFDEVNAMVVTLPLFFEARPDQPNFMDGDVFDEVESMVQMEGAKEIEMARETPKEGNAQPCIMVPEKEEKVPEKVCYDMPTKKMSSHLKPLYVGAHFDGVPVSKVLVDMGATVNILPASTMRKLKKGLDELIPTETTVSGFVGDTTTSRESSHSKLEWGKKLE</sequence>
<proteinExistence type="predicted"/>
<feature type="compositionally biased region" description="Basic and acidic residues" evidence="2">
    <location>
        <begin position="311"/>
        <end position="322"/>
    </location>
</feature>
<feature type="region of interest" description="Disordered" evidence="2">
    <location>
        <begin position="1"/>
        <end position="125"/>
    </location>
</feature>
<name>A0A6J5WUW8_PRUAR</name>
<evidence type="ECO:0008006" key="5">
    <source>
        <dbReference type="Google" id="ProtNLM"/>
    </source>
</evidence>
<gene>
    <name evidence="3" type="ORF">ORAREDHAP_LOCUS20639</name>
</gene>
<dbReference type="InterPro" id="IPR021109">
    <property type="entry name" value="Peptidase_aspartic_dom_sf"/>
</dbReference>
<feature type="region of interest" description="Disordered" evidence="2">
    <location>
        <begin position="523"/>
        <end position="547"/>
    </location>
</feature>
<organism evidence="3 4">
    <name type="scientific">Prunus armeniaca</name>
    <name type="common">Apricot</name>
    <name type="synonym">Armeniaca vulgaris</name>
    <dbReference type="NCBI Taxonomy" id="36596"/>
    <lineage>
        <taxon>Eukaryota</taxon>
        <taxon>Viridiplantae</taxon>
        <taxon>Streptophyta</taxon>
        <taxon>Embryophyta</taxon>
        <taxon>Tracheophyta</taxon>
        <taxon>Spermatophyta</taxon>
        <taxon>Magnoliopsida</taxon>
        <taxon>eudicotyledons</taxon>
        <taxon>Gunneridae</taxon>
        <taxon>Pentapetalae</taxon>
        <taxon>rosids</taxon>
        <taxon>fabids</taxon>
        <taxon>Rosales</taxon>
        <taxon>Rosaceae</taxon>
        <taxon>Amygdaloideae</taxon>
        <taxon>Amygdaleae</taxon>
        <taxon>Prunus</taxon>
    </lineage>
</organism>
<reference evidence="4" key="1">
    <citation type="journal article" date="2020" name="Genome Biol.">
        <title>Gamete binning: chromosome-level and haplotype-resolved genome assembly enabled by high-throughput single-cell sequencing of gamete genomes.</title>
        <authorList>
            <person name="Campoy J.A."/>
            <person name="Sun H."/>
            <person name="Goel M."/>
            <person name="Jiao W.-B."/>
            <person name="Folz-Donahue K."/>
            <person name="Wang N."/>
            <person name="Rubio M."/>
            <person name="Liu C."/>
            <person name="Kukat C."/>
            <person name="Ruiz D."/>
            <person name="Huettel B."/>
            <person name="Schneeberger K."/>
        </authorList>
    </citation>
    <scope>NUCLEOTIDE SEQUENCE [LARGE SCALE GENOMIC DNA]</scope>
    <source>
        <strain evidence="4">cv. Rojo Pasion</strain>
    </source>
</reference>
<feature type="compositionally biased region" description="Polar residues" evidence="2">
    <location>
        <begin position="523"/>
        <end position="533"/>
    </location>
</feature>
<evidence type="ECO:0000313" key="4">
    <source>
        <dbReference type="Proteomes" id="UP000507245"/>
    </source>
</evidence>
<feature type="coiled-coil region" evidence="1">
    <location>
        <begin position="141"/>
        <end position="180"/>
    </location>
</feature>
<dbReference type="Gene3D" id="2.40.70.10">
    <property type="entry name" value="Acid Proteases"/>
    <property type="match status" value="1"/>
</dbReference>
<feature type="compositionally biased region" description="Basic and acidic residues" evidence="2">
    <location>
        <begin position="221"/>
        <end position="234"/>
    </location>
</feature>
<evidence type="ECO:0000256" key="1">
    <source>
        <dbReference type="SAM" id="Coils"/>
    </source>
</evidence>
<accession>A0A6J5WUW8</accession>
<dbReference type="AlphaFoldDB" id="A0A6J5WUW8"/>
<feature type="compositionally biased region" description="Basic and acidic residues" evidence="2">
    <location>
        <begin position="534"/>
        <end position="547"/>
    </location>
</feature>
<keyword evidence="1" id="KW-0175">Coiled coil</keyword>
<feature type="region of interest" description="Disordered" evidence="2">
    <location>
        <begin position="219"/>
        <end position="245"/>
    </location>
</feature>
<feature type="region of interest" description="Disordered" evidence="2">
    <location>
        <begin position="307"/>
        <end position="336"/>
    </location>
</feature>
<feature type="coiled-coil region" evidence="1">
    <location>
        <begin position="348"/>
        <end position="376"/>
    </location>
</feature>
<feature type="compositionally biased region" description="Basic and acidic residues" evidence="2">
    <location>
        <begin position="14"/>
        <end position="38"/>
    </location>
</feature>
<dbReference type="Proteomes" id="UP000507245">
    <property type="component" value="Unassembled WGS sequence"/>
</dbReference>
<keyword evidence="4" id="KW-1185">Reference proteome</keyword>
<evidence type="ECO:0000256" key="2">
    <source>
        <dbReference type="SAM" id="MobiDB-lite"/>
    </source>
</evidence>
<dbReference type="OrthoDB" id="1738459at2759"/>
<dbReference type="EMBL" id="CAEKKB010000003">
    <property type="protein sequence ID" value="CAB4303835.1"/>
    <property type="molecule type" value="Genomic_DNA"/>
</dbReference>
<evidence type="ECO:0000313" key="3">
    <source>
        <dbReference type="EMBL" id="CAB4303835.1"/>
    </source>
</evidence>